<feature type="region of interest" description="Disordered" evidence="1">
    <location>
        <begin position="612"/>
        <end position="655"/>
    </location>
</feature>
<reference evidence="2 3" key="1">
    <citation type="submission" date="2018-04" db="EMBL/GenBank/DDBJ databases">
        <authorList>
            <person name="Zhang X."/>
            <person name="Yuan J."/>
            <person name="Li F."/>
            <person name="Xiang J."/>
        </authorList>
    </citation>
    <scope>NUCLEOTIDE SEQUENCE [LARGE SCALE GENOMIC DNA]</scope>
    <source>
        <tissue evidence="2">Muscle</tissue>
    </source>
</reference>
<feature type="region of interest" description="Disordered" evidence="1">
    <location>
        <begin position="146"/>
        <end position="182"/>
    </location>
</feature>
<name>A0A423SLX8_PENVA</name>
<proteinExistence type="predicted"/>
<evidence type="ECO:0000313" key="3">
    <source>
        <dbReference type="Proteomes" id="UP000283509"/>
    </source>
</evidence>
<dbReference type="Proteomes" id="UP000283509">
    <property type="component" value="Unassembled WGS sequence"/>
</dbReference>
<reference evidence="2 3" key="2">
    <citation type="submission" date="2019-01" db="EMBL/GenBank/DDBJ databases">
        <title>The decoding of complex shrimp genome reveals the adaptation for benthos swimmer, frequently molting mechanism and breeding impact on genome.</title>
        <authorList>
            <person name="Sun Y."/>
            <person name="Gao Y."/>
            <person name="Yu Y."/>
        </authorList>
    </citation>
    <scope>NUCLEOTIDE SEQUENCE [LARGE SCALE GENOMIC DNA]</scope>
    <source>
        <tissue evidence="2">Muscle</tissue>
    </source>
</reference>
<evidence type="ECO:0000313" key="2">
    <source>
        <dbReference type="EMBL" id="ROT65154.1"/>
    </source>
</evidence>
<keyword evidence="3" id="KW-1185">Reference proteome</keyword>
<feature type="compositionally biased region" description="Low complexity" evidence="1">
    <location>
        <begin position="405"/>
        <end position="426"/>
    </location>
</feature>
<protein>
    <submittedName>
        <fullName evidence="2">Uncharacterized protein</fullName>
    </submittedName>
</protein>
<dbReference type="AlphaFoldDB" id="A0A423SLX8"/>
<sequence length="655" mass="72280">MPNACAAPISNPTFIPILAKHISTLLTPMLHAPQPSAPYRSPYPRHHSTLPFTPIPRRHHQHALLHTSPSPTPISHPPLHHYPRCLTRPTQQPYSMFTLSISCLTTHQHRLPSPLSSCATISSFIFALFPSAAVPLILAIPLYPSHQRHQHPKPSPTPAATQLATLPHPSSPTPQHPTSSYPLAAQSAPYLHAYPRPPTSAPIAHPILTNTPSATLPHPILSPTSPLSSPHQQHAYLHRYLPAGTRSAPTSPYPRNTKCSTSTIYTLSSPHHQHPDLHGAIYSPHPSAPNFTLCLANSVHQHPPSPYRSPTHQHYFTHPCRTISDLSSRLSSAASRSAPIFPLNHSQHAISTATIHAYSLAATMVATLTFNPIAATPCSTLLQSYPRRHHQQPYIHPSRPPPSISNPILHRYSSPTPSAPVSSPYPRASNTSEHPTLPLSLAKHHQHLLHPILANTISTLPSPYPRRHHQHPIFTLSGRRTISTLIFTLSSPTPFSTLPSPLSPPPPSAPYLHPILANTISILPSSYPRRHHQHPTFTLSPPPPSAPYLHPILTNSAPYFTYPRRHHQHLPSPYPRQTPSAPTFTLSLPHISTYLHPILAATISTLPSPYPRRHHQHPTFTLSSPPPSAPYLHPIPAAIPRQRPSLRRKPRTRMF</sequence>
<feature type="compositionally biased region" description="Basic residues" evidence="1">
    <location>
        <begin position="644"/>
        <end position="655"/>
    </location>
</feature>
<gene>
    <name evidence="2" type="ORF">C7M84_016905</name>
</gene>
<organism evidence="2 3">
    <name type="scientific">Penaeus vannamei</name>
    <name type="common">Whiteleg shrimp</name>
    <name type="synonym">Litopenaeus vannamei</name>
    <dbReference type="NCBI Taxonomy" id="6689"/>
    <lineage>
        <taxon>Eukaryota</taxon>
        <taxon>Metazoa</taxon>
        <taxon>Ecdysozoa</taxon>
        <taxon>Arthropoda</taxon>
        <taxon>Crustacea</taxon>
        <taxon>Multicrustacea</taxon>
        <taxon>Malacostraca</taxon>
        <taxon>Eumalacostraca</taxon>
        <taxon>Eucarida</taxon>
        <taxon>Decapoda</taxon>
        <taxon>Dendrobranchiata</taxon>
        <taxon>Penaeoidea</taxon>
        <taxon>Penaeidae</taxon>
        <taxon>Penaeus</taxon>
    </lineage>
</organism>
<dbReference type="EMBL" id="QCYY01003133">
    <property type="protein sequence ID" value="ROT65154.1"/>
    <property type="molecule type" value="Genomic_DNA"/>
</dbReference>
<evidence type="ECO:0000256" key="1">
    <source>
        <dbReference type="SAM" id="MobiDB-lite"/>
    </source>
</evidence>
<feature type="region of interest" description="Disordered" evidence="1">
    <location>
        <begin position="390"/>
        <end position="435"/>
    </location>
</feature>
<comment type="caution">
    <text evidence="2">The sequence shown here is derived from an EMBL/GenBank/DDBJ whole genome shotgun (WGS) entry which is preliminary data.</text>
</comment>
<accession>A0A423SLX8</accession>